<dbReference type="EMBL" id="FNXY01000004">
    <property type="protein sequence ID" value="SEI97618.1"/>
    <property type="molecule type" value="Genomic_DNA"/>
</dbReference>
<dbReference type="Proteomes" id="UP000199532">
    <property type="component" value="Unassembled WGS sequence"/>
</dbReference>
<dbReference type="STRING" id="408657.SAMN04487995_2837"/>
<reference evidence="1 2" key="1">
    <citation type="submission" date="2016-10" db="EMBL/GenBank/DDBJ databases">
        <authorList>
            <person name="de Groot N.N."/>
        </authorList>
    </citation>
    <scope>NUCLEOTIDE SEQUENCE [LARGE SCALE GENOMIC DNA]</scope>
    <source>
        <strain evidence="1 2">DSM 19938</strain>
    </source>
</reference>
<dbReference type="InterPro" id="IPR011990">
    <property type="entry name" value="TPR-like_helical_dom_sf"/>
</dbReference>
<dbReference type="AlphaFoldDB" id="A0A1H6UZ97"/>
<dbReference type="RefSeq" id="WP_090335812.1">
    <property type="nucleotide sequence ID" value="NZ_FNXY01000004.1"/>
</dbReference>
<sequence length="108" mass="12671">MKNSLLENLIAFYEEDPDDPFNIYALALEYQKSDLGKAEVYFDTLLERHPDYLATYYNAGAFFAGLEKNEKAEIIYQKGIDLALNMKNTKTHQELLRAYRFFLDELED</sequence>
<dbReference type="OrthoDB" id="1524733at2"/>
<organism evidence="1 2">
    <name type="scientific">Dyadobacter koreensis</name>
    <dbReference type="NCBI Taxonomy" id="408657"/>
    <lineage>
        <taxon>Bacteria</taxon>
        <taxon>Pseudomonadati</taxon>
        <taxon>Bacteroidota</taxon>
        <taxon>Cytophagia</taxon>
        <taxon>Cytophagales</taxon>
        <taxon>Spirosomataceae</taxon>
        <taxon>Dyadobacter</taxon>
    </lineage>
</organism>
<gene>
    <name evidence="1" type="ORF">SAMN04487995_2837</name>
</gene>
<evidence type="ECO:0000313" key="1">
    <source>
        <dbReference type="EMBL" id="SEI97618.1"/>
    </source>
</evidence>
<keyword evidence="2" id="KW-1185">Reference proteome</keyword>
<evidence type="ECO:0008006" key="3">
    <source>
        <dbReference type="Google" id="ProtNLM"/>
    </source>
</evidence>
<proteinExistence type="predicted"/>
<dbReference type="SUPFAM" id="SSF48452">
    <property type="entry name" value="TPR-like"/>
    <property type="match status" value="1"/>
</dbReference>
<evidence type="ECO:0000313" key="2">
    <source>
        <dbReference type="Proteomes" id="UP000199532"/>
    </source>
</evidence>
<protein>
    <recommendedName>
        <fullName evidence="3">Tetratricopeptide repeat-containing protein</fullName>
    </recommendedName>
</protein>
<accession>A0A1H6UZ97</accession>
<dbReference type="Gene3D" id="1.25.40.10">
    <property type="entry name" value="Tetratricopeptide repeat domain"/>
    <property type="match status" value="1"/>
</dbReference>
<name>A0A1H6UZ97_9BACT</name>